<gene>
    <name evidence="2" type="ORF">E5676_scaffold22G00450</name>
    <name evidence="1" type="ORF">E6C27_scaffold24G004090</name>
</gene>
<dbReference type="EMBL" id="SSTD01002678">
    <property type="protein sequence ID" value="TYK27571.1"/>
    <property type="molecule type" value="Genomic_DNA"/>
</dbReference>
<comment type="caution">
    <text evidence="2">The sequence shown here is derived from an EMBL/GenBank/DDBJ whole genome shotgun (WGS) entry which is preliminary data.</text>
</comment>
<dbReference type="AlphaFoldDB" id="A0A5D3DV32"/>
<dbReference type="EMBL" id="SSTE01008830">
    <property type="protein sequence ID" value="KAA0054608.1"/>
    <property type="molecule type" value="Genomic_DNA"/>
</dbReference>
<name>A0A5D3DV32_CUCMM</name>
<dbReference type="OrthoDB" id="7614122at2759"/>
<evidence type="ECO:0000313" key="3">
    <source>
        <dbReference type="Proteomes" id="UP000321393"/>
    </source>
</evidence>
<accession>A0A5D3DV32</accession>
<organism evidence="2 4">
    <name type="scientific">Cucumis melo var. makuwa</name>
    <name type="common">Oriental melon</name>
    <dbReference type="NCBI Taxonomy" id="1194695"/>
    <lineage>
        <taxon>Eukaryota</taxon>
        <taxon>Viridiplantae</taxon>
        <taxon>Streptophyta</taxon>
        <taxon>Embryophyta</taxon>
        <taxon>Tracheophyta</taxon>
        <taxon>Spermatophyta</taxon>
        <taxon>Magnoliopsida</taxon>
        <taxon>eudicotyledons</taxon>
        <taxon>Gunneridae</taxon>
        <taxon>Pentapetalae</taxon>
        <taxon>rosids</taxon>
        <taxon>fabids</taxon>
        <taxon>Cucurbitales</taxon>
        <taxon>Cucurbitaceae</taxon>
        <taxon>Benincaseae</taxon>
        <taxon>Cucumis</taxon>
    </lineage>
</organism>
<dbReference type="Proteomes" id="UP000321393">
    <property type="component" value="Unassembled WGS sequence"/>
</dbReference>
<evidence type="ECO:0000313" key="4">
    <source>
        <dbReference type="Proteomes" id="UP000321947"/>
    </source>
</evidence>
<sequence>MISFLKTLDGRAWRAIVAEWEPPMITVDGHSVLNLKLTRLMLKNKPLWEILEPLMLSLMVLT</sequence>
<evidence type="ECO:0000313" key="1">
    <source>
        <dbReference type="EMBL" id="KAA0054608.1"/>
    </source>
</evidence>
<reference evidence="3 4" key="1">
    <citation type="submission" date="2019-08" db="EMBL/GenBank/DDBJ databases">
        <title>Draft genome sequences of two oriental melons (Cucumis melo L. var makuwa).</title>
        <authorList>
            <person name="Kwon S.-Y."/>
        </authorList>
    </citation>
    <scope>NUCLEOTIDE SEQUENCE [LARGE SCALE GENOMIC DNA]</scope>
    <source>
        <strain evidence="4">cv. Chang Bougi</strain>
        <strain evidence="3">cv. SW 3</strain>
        <tissue evidence="2">Leaf</tissue>
    </source>
</reference>
<protein>
    <submittedName>
        <fullName evidence="2">Gag-pol polyprotein</fullName>
    </submittedName>
</protein>
<evidence type="ECO:0000313" key="2">
    <source>
        <dbReference type="EMBL" id="TYK27571.1"/>
    </source>
</evidence>
<dbReference type="Proteomes" id="UP000321947">
    <property type="component" value="Unassembled WGS sequence"/>
</dbReference>
<proteinExistence type="predicted"/>